<dbReference type="RefSeq" id="WP_021761563.1">
    <property type="nucleotide sequence ID" value="NC_022444.1"/>
</dbReference>
<keyword evidence="2 4" id="KW-0689">Ribosomal protein</keyword>
<feature type="compositionally biased region" description="Low complexity" evidence="6">
    <location>
        <begin position="143"/>
        <end position="154"/>
    </location>
</feature>
<evidence type="ECO:0000256" key="3">
    <source>
        <dbReference type="ARBA" id="ARBA00023274"/>
    </source>
</evidence>
<reference evidence="8" key="2">
    <citation type="submission" date="2013-07" db="EMBL/GenBank/DDBJ databases">
        <authorList>
            <person name="Morais-Silva F.O."/>
            <person name="Rezende A.M."/>
            <person name="Pimentel C."/>
            <person name="Resende D.M."/>
            <person name="Santos C.I."/>
            <person name="Clemente C."/>
            <person name="de Oliveira L.M."/>
            <person name="da Silva S.M."/>
            <person name="Costa D.A."/>
            <person name="Varela-Raposo A."/>
            <person name="Horacio E.C.A."/>
            <person name="Matos M."/>
            <person name="Flores O."/>
            <person name="Ruiz J.C."/>
            <person name="Rodrigues-Pousada C."/>
        </authorList>
    </citation>
    <scope>NUCLEOTIDE SEQUENCE [LARGE SCALE GENOMIC DNA]</scope>
    <source>
        <strain evidence="8">ATCC 19364 / DSM 1382 / NCIMB 9332 / VKM B-1759</strain>
    </source>
</reference>
<dbReference type="Pfam" id="PF01196">
    <property type="entry name" value="Ribosomal_L17"/>
    <property type="match status" value="1"/>
</dbReference>
<dbReference type="OrthoDB" id="9809073at2"/>
<dbReference type="eggNOG" id="COG0203">
    <property type="taxonomic scope" value="Bacteria"/>
</dbReference>
<dbReference type="InterPro" id="IPR000456">
    <property type="entry name" value="Ribosomal_bL17"/>
</dbReference>
<accession>T2GD74</accession>
<evidence type="ECO:0000256" key="1">
    <source>
        <dbReference type="ARBA" id="ARBA00008777"/>
    </source>
</evidence>
<gene>
    <name evidence="4" type="primary">rplQ</name>
    <name evidence="7" type="ORF">DGI_2806</name>
</gene>
<dbReference type="GO" id="GO:0022625">
    <property type="term" value="C:cytosolic large ribosomal subunit"/>
    <property type="evidence" value="ECO:0007669"/>
    <property type="project" value="TreeGrafter"/>
</dbReference>
<evidence type="ECO:0000256" key="6">
    <source>
        <dbReference type="SAM" id="MobiDB-lite"/>
    </source>
</evidence>
<dbReference type="PATRIC" id="fig|1121448.10.peg.2769"/>
<dbReference type="NCBIfam" id="TIGR00059">
    <property type="entry name" value="L17"/>
    <property type="match status" value="1"/>
</dbReference>
<reference evidence="7 8" key="1">
    <citation type="journal article" date="2013" name="J. Bacteriol.">
        <title>Roles of HynAB and Ech, the only two hydrogenases found in the model sulfate reducer Desulfovibrio gigas.</title>
        <authorList>
            <person name="Morais-Silva F.O."/>
            <person name="Santos C.I."/>
            <person name="Rodrigues R."/>
            <person name="Pereira I.A."/>
            <person name="Rodrigues-Pousada C."/>
        </authorList>
    </citation>
    <scope>NUCLEOTIDE SEQUENCE [LARGE SCALE GENOMIC DNA]</scope>
    <source>
        <strain evidence="8">ATCC 19364 / DSM 1382 / NCIMB 9332 / VKM B-1759</strain>
    </source>
</reference>
<dbReference type="STRING" id="1121448.DGI_2806"/>
<evidence type="ECO:0000256" key="4">
    <source>
        <dbReference type="HAMAP-Rule" id="MF_01368"/>
    </source>
</evidence>
<dbReference type="Proteomes" id="UP000016587">
    <property type="component" value="Chromosome"/>
</dbReference>
<evidence type="ECO:0000256" key="2">
    <source>
        <dbReference type="ARBA" id="ARBA00022980"/>
    </source>
</evidence>
<dbReference type="FunFam" id="3.90.1030.10:FF:000001">
    <property type="entry name" value="50S ribosomal protein L17"/>
    <property type="match status" value="1"/>
</dbReference>
<keyword evidence="8" id="KW-1185">Reference proteome</keyword>
<dbReference type="HOGENOM" id="CLU_074407_2_0_7"/>
<dbReference type="HAMAP" id="MF_01368">
    <property type="entry name" value="Ribosomal_bL17"/>
    <property type="match status" value="1"/>
</dbReference>
<evidence type="ECO:0000313" key="8">
    <source>
        <dbReference type="Proteomes" id="UP000016587"/>
    </source>
</evidence>
<dbReference type="EMBL" id="CP006585">
    <property type="protein sequence ID" value="AGW14535.1"/>
    <property type="molecule type" value="Genomic_DNA"/>
</dbReference>
<evidence type="ECO:0000313" key="7">
    <source>
        <dbReference type="EMBL" id="AGW14535.1"/>
    </source>
</evidence>
<dbReference type="Gene3D" id="3.90.1030.10">
    <property type="entry name" value="Ribosomal protein L17"/>
    <property type="match status" value="1"/>
</dbReference>
<name>T2GD74_MEGG1</name>
<keyword evidence="3 4" id="KW-0687">Ribonucleoprotein</keyword>
<dbReference type="PANTHER" id="PTHR14413:SF16">
    <property type="entry name" value="LARGE RIBOSOMAL SUBUNIT PROTEIN BL17M"/>
    <property type="match status" value="1"/>
</dbReference>
<dbReference type="GO" id="GO:0006412">
    <property type="term" value="P:translation"/>
    <property type="evidence" value="ECO:0007669"/>
    <property type="project" value="UniProtKB-UniRule"/>
</dbReference>
<comment type="subunit">
    <text evidence="4">Part of the 50S ribosomal subunit. Contacts protein L32.</text>
</comment>
<comment type="similarity">
    <text evidence="1 4 5">Belongs to the bacterial ribosomal protein bL17 family.</text>
</comment>
<dbReference type="GO" id="GO:0003735">
    <property type="term" value="F:structural constituent of ribosome"/>
    <property type="evidence" value="ECO:0007669"/>
    <property type="project" value="InterPro"/>
</dbReference>
<protein>
    <recommendedName>
        <fullName evidence="4">Large ribosomal subunit protein bL17</fullName>
    </recommendedName>
</protein>
<sequence>MRHNKRGRKLGRTWEHRKALLRNMAKALIIHGRIQTTEAKAKELRPVADKLVTLALRNDLHSRRLAYKVLGNHGLVKTLFDEIGPRFAAGGGGYTRVVRMSQPRTGDCAPMAIIEFTRYEGDIAAPKAKKEAPAAAPAPAPAAAPAAAEAAAEA</sequence>
<feature type="region of interest" description="Disordered" evidence="6">
    <location>
        <begin position="127"/>
        <end position="154"/>
    </location>
</feature>
<dbReference type="PANTHER" id="PTHR14413">
    <property type="entry name" value="RIBOSOMAL PROTEIN L17"/>
    <property type="match status" value="1"/>
</dbReference>
<dbReference type="KEGG" id="dgg:DGI_2806"/>
<dbReference type="InterPro" id="IPR036373">
    <property type="entry name" value="Ribosomal_bL17_sf"/>
</dbReference>
<evidence type="ECO:0000256" key="5">
    <source>
        <dbReference type="RuleBase" id="RU000660"/>
    </source>
</evidence>
<organism evidence="7 8">
    <name type="scientific">Megalodesulfovibrio gigas (strain ATCC 19364 / DSM 1382 / NCIMB 9332 / VKM B-1759)</name>
    <name type="common">Desulfovibrio gigas</name>
    <dbReference type="NCBI Taxonomy" id="1121448"/>
    <lineage>
        <taxon>Bacteria</taxon>
        <taxon>Pseudomonadati</taxon>
        <taxon>Thermodesulfobacteriota</taxon>
        <taxon>Desulfovibrionia</taxon>
        <taxon>Desulfovibrionales</taxon>
        <taxon>Desulfovibrionaceae</taxon>
        <taxon>Megalodesulfovibrio</taxon>
    </lineage>
</organism>
<dbReference type="AlphaFoldDB" id="T2GD74"/>
<proteinExistence type="inferred from homology"/>
<dbReference type="SUPFAM" id="SSF64263">
    <property type="entry name" value="Prokaryotic ribosomal protein L17"/>
    <property type="match status" value="1"/>
</dbReference>